<dbReference type="InterPro" id="IPR047798">
    <property type="entry name" value="BPSS1780-like"/>
</dbReference>
<feature type="compositionally biased region" description="Polar residues" evidence="1">
    <location>
        <begin position="1"/>
        <end position="21"/>
    </location>
</feature>
<gene>
    <name evidence="3" type="ORF">ABVT43_19260</name>
</gene>
<dbReference type="RefSeq" id="WP_353897872.1">
    <property type="nucleotide sequence ID" value="NZ_JBEVCJ010000043.1"/>
</dbReference>
<keyword evidence="4" id="KW-1185">Reference proteome</keyword>
<feature type="transmembrane region" description="Helical" evidence="2">
    <location>
        <begin position="206"/>
        <end position="232"/>
    </location>
</feature>
<keyword evidence="2" id="KW-0812">Transmembrane</keyword>
<keyword evidence="2" id="KW-0472">Membrane</keyword>
<feature type="region of interest" description="Disordered" evidence="1">
    <location>
        <begin position="274"/>
        <end position="295"/>
    </location>
</feature>
<feature type="transmembrane region" description="Helical" evidence="2">
    <location>
        <begin position="238"/>
        <end position="263"/>
    </location>
</feature>
<feature type="region of interest" description="Disordered" evidence="1">
    <location>
        <begin position="1"/>
        <end position="25"/>
    </location>
</feature>
<feature type="compositionally biased region" description="Polar residues" evidence="1">
    <location>
        <begin position="286"/>
        <end position="295"/>
    </location>
</feature>
<protein>
    <submittedName>
        <fullName evidence="3">BPSS1780 family membrane protein</fullName>
    </submittedName>
</protein>
<feature type="transmembrane region" description="Helical" evidence="2">
    <location>
        <begin position="161"/>
        <end position="185"/>
    </location>
</feature>
<dbReference type="NCBIfam" id="NF041043">
    <property type="entry name" value="BPSS1780_fam"/>
    <property type="match status" value="1"/>
</dbReference>
<organism evidence="3 4">
    <name type="scientific">Aliikangiella maris</name>
    <dbReference type="NCBI Taxonomy" id="3162458"/>
    <lineage>
        <taxon>Bacteria</taxon>
        <taxon>Pseudomonadati</taxon>
        <taxon>Pseudomonadota</taxon>
        <taxon>Gammaproteobacteria</taxon>
        <taxon>Oceanospirillales</taxon>
        <taxon>Pleioneaceae</taxon>
        <taxon>Aliikangiella</taxon>
    </lineage>
</organism>
<keyword evidence="2" id="KW-1133">Transmembrane helix</keyword>
<dbReference type="Proteomes" id="UP001548189">
    <property type="component" value="Unassembled WGS sequence"/>
</dbReference>
<evidence type="ECO:0000256" key="1">
    <source>
        <dbReference type="SAM" id="MobiDB-lite"/>
    </source>
</evidence>
<name>A0ABV2BZN9_9GAMM</name>
<evidence type="ECO:0000256" key="2">
    <source>
        <dbReference type="SAM" id="Phobius"/>
    </source>
</evidence>
<feature type="transmembrane region" description="Helical" evidence="2">
    <location>
        <begin position="49"/>
        <end position="76"/>
    </location>
</feature>
<feature type="compositionally biased region" description="Basic and acidic residues" evidence="1">
    <location>
        <begin position="274"/>
        <end position="283"/>
    </location>
</feature>
<comment type="caution">
    <text evidence="3">The sequence shown here is derived from an EMBL/GenBank/DDBJ whole genome shotgun (WGS) entry which is preliminary data.</text>
</comment>
<sequence>MSDNLYNSPESNITPPTTGNGDSVKRPAGAGVQWLKEAVNYFGASPGVWIGSILIVGAIFIILSLIPVVSLLVNILGPVISGGYMYACHQLKKNQQFRIDFIFKGFNEKLAPLAIVGLLYLAGIIGIMICSVILFVSLGLIDKEILENLDNLQNISPDRLIPMIALPLLVAFGLMIPLLMAYWFAPALVMLRDVAPLEAMKISFRACLLNMVPFLIYGLVGFGCLLVFGIIISIIGAIISFLIIPIVIIAYLIFICIMIASVYTSFEDIFPEPEADRQEHEVESSGPDNTDSMIA</sequence>
<dbReference type="EMBL" id="JBEVCJ010000043">
    <property type="protein sequence ID" value="MET1257288.1"/>
    <property type="molecule type" value="Genomic_DNA"/>
</dbReference>
<evidence type="ECO:0000313" key="3">
    <source>
        <dbReference type="EMBL" id="MET1257288.1"/>
    </source>
</evidence>
<evidence type="ECO:0000313" key="4">
    <source>
        <dbReference type="Proteomes" id="UP001548189"/>
    </source>
</evidence>
<accession>A0ABV2BZN9</accession>
<proteinExistence type="predicted"/>
<reference evidence="3 4" key="1">
    <citation type="submission" date="2024-06" db="EMBL/GenBank/DDBJ databases">
        <authorList>
            <person name="Li F."/>
        </authorList>
    </citation>
    <scope>NUCLEOTIDE SEQUENCE [LARGE SCALE GENOMIC DNA]</scope>
    <source>
        <strain evidence="3 4">GXAS 311</strain>
    </source>
</reference>
<feature type="transmembrane region" description="Helical" evidence="2">
    <location>
        <begin position="113"/>
        <end position="141"/>
    </location>
</feature>